<dbReference type="EMBL" id="AFWT01000105">
    <property type="protein sequence ID" value="EGV27518.1"/>
    <property type="molecule type" value="Genomic_DNA"/>
</dbReference>
<evidence type="ECO:0000313" key="1">
    <source>
        <dbReference type="EMBL" id="EGV27518.1"/>
    </source>
</evidence>
<proteinExistence type="predicted"/>
<evidence type="ECO:0000313" key="2">
    <source>
        <dbReference type="Proteomes" id="UP000004200"/>
    </source>
</evidence>
<dbReference type="Proteomes" id="UP000004200">
    <property type="component" value="Unassembled WGS sequence"/>
</dbReference>
<evidence type="ECO:0008006" key="3">
    <source>
        <dbReference type="Google" id="ProtNLM"/>
    </source>
</evidence>
<gene>
    <name evidence="1" type="ORF">ThidrDRAFT_4671</name>
</gene>
<sequence>MNDYRLSDEELAELRAAHRRVRDIREAYRINAVILLGQGRGVKDIA</sequence>
<name>G2E8Q7_9GAMM</name>
<protein>
    <recommendedName>
        <fullName evidence="3">IS630 family transposase</fullName>
    </recommendedName>
</protein>
<keyword evidence="2" id="KW-1185">Reference proteome</keyword>
<feature type="non-terminal residue" evidence="1">
    <location>
        <position position="46"/>
    </location>
</feature>
<reference evidence="1 2" key="1">
    <citation type="submission" date="2011-06" db="EMBL/GenBank/DDBJ databases">
        <title>The draft genome of Thiorhodococcus drewsii AZ1.</title>
        <authorList>
            <consortium name="US DOE Joint Genome Institute (JGI-PGF)"/>
            <person name="Lucas S."/>
            <person name="Han J."/>
            <person name="Lapidus A."/>
            <person name="Cheng J.-F."/>
            <person name="Goodwin L."/>
            <person name="Pitluck S."/>
            <person name="Peters L."/>
            <person name="Land M.L."/>
            <person name="Hauser L."/>
            <person name="Vogl K."/>
            <person name="Liu Z."/>
            <person name="Imhoff J."/>
            <person name="Thiel V."/>
            <person name="Frigaard N.-U."/>
            <person name="Bryant D.A."/>
            <person name="Woyke T.J."/>
        </authorList>
    </citation>
    <scope>NUCLEOTIDE SEQUENCE [LARGE SCALE GENOMIC DNA]</scope>
    <source>
        <strain evidence="1 2">AZ1</strain>
    </source>
</reference>
<comment type="caution">
    <text evidence="1">The sequence shown here is derived from an EMBL/GenBank/DDBJ whole genome shotgun (WGS) entry which is preliminary data.</text>
</comment>
<accession>G2E8Q7</accession>
<dbReference type="AlphaFoldDB" id="G2E8Q7"/>
<organism evidence="1 2">
    <name type="scientific">Thiorhodococcus drewsii AZ1</name>
    <dbReference type="NCBI Taxonomy" id="765913"/>
    <lineage>
        <taxon>Bacteria</taxon>
        <taxon>Pseudomonadati</taxon>
        <taxon>Pseudomonadota</taxon>
        <taxon>Gammaproteobacteria</taxon>
        <taxon>Chromatiales</taxon>
        <taxon>Chromatiaceae</taxon>
        <taxon>Thiorhodococcus</taxon>
    </lineage>
</organism>